<evidence type="ECO:0000313" key="2">
    <source>
        <dbReference type="EMBL" id="HIR38910.1"/>
    </source>
</evidence>
<proteinExistence type="predicted"/>
<comment type="caution">
    <text evidence="2">The sequence shown here is derived from an EMBL/GenBank/DDBJ whole genome shotgun (WGS) entry which is preliminary data.</text>
</comment>
<accession>A0A9D1DBV3</accession>
<dbReference type="EMBL" id="DVHB01000018">
    <property type="protein sequence ID" value="HIR38910.1"/>
    <property type="molecule type" value="Genomic_DNA"/>
</dbReference>
<evidence type="ECO:0000256" key="1">
    <source>
        <dbReference type="SAM" id="SignalP"/>
    </source>
</evidence>
<feature type="chain" id="PRO_5038766970" evidence="1">
    <location>
        <begin position="32"/>
        <end position="99"/>
    </location>
</feature>
<keyword evidence="1" id="KW-0732">Signal</keyword>
<protein>
    <submittedName>
        <fullName evidence="2">Uncharacterized protein</fullName>
    </submittedName>
</protein>
<evidence type="ECO:0000313" key="3">
    <source>
        <dbReference type="Proteomes" id="UP000824179"/>
    </source>
</evidence>
<dbReference type="AlphaFoldDB" id="A0A9D1DBV3"/>
<reference evidence="2" key="2">
    <citation type="journal article" date="2021" name="PeerJ">
        <title>Extensive microbial diversity within the chicken gut microbiome revealed by metagenomics and culture.</title>
        <authorList>
            <person name="Gilroy R."/>
            <person name="Ravi A."/>
            <person name="Getino M."/>
            <person name="Pursley I."/>
            <person name="Horton D.L."/>
            <person name="Alikhan N.F."/>
            <person name="Baker D."/>
            <person name="Gharbi K."/>
            <person name="Hall N."/>
            <person name="Watson M."/>
            <person name="Adriaenssens E.M."/>
            <person name="Foster-Nyarko E."/>
            <person name="Jarju S."/>
            <person name="Secka A."/>
            <person name="Antonio M."/>
            <person name="Oren A."/>
            <person name="Chaudhuri R.R."/>
            <person name="La Ragione R."/>
            <person name="Hildebrand F."/>
            <person name="Pallen M.J."/>
        </authorList>
    </citation>
    <scope>NUCLEOTIDE SEQUENCE</scope>
    <source>
        <strain evidence="2">ChiW25-3613</strain>
    </source>
</reference>
<dbReference type="Proteomes" id="UP000824179">
    <property type="component" value="Unassembled WGS sequence"/>
</dbReference>
<feature type="signal peptide" evidence="1">
    <location>
        <begin position="1"/>
        <end position="31"/>
    </location>
</feature>
<reference evidence="2" key="1">
    <citation type="submission" date="2020-10" db="EMBL/GenBank/DDBJ databases">
        <authorList>
            <person name="Gilroy R."/>
        </authorList>
    </citation>
    <scope>NUCLEOTIDE SEQUENCE</scope>
    <source>
        <strain evidence="2">ChiW25-3613</strain>
    </source>
</reference>
<gene>
    <name evidence="2" type="ORF">IAB90_00850</name>
</gene>
<sequence length="99" mass="10457">MRVSQDAYPRLPRNLAAIFSCRSITAAAAFAAVLSAEKAFSLPSAAAFLEASASLAAAESPSPLSFLPPCGVFDAPNAFRKSKRVKLSVLFVLLLSNFH</sequence>
<organism evidence="2 3">
    <name type="scientific">Candidatus Coproplasma stercoripullorum</name>
    <dbReference type="NCBI Taxonomy" id="2840751"/>
    <lineage>
        <taxon>Bacteria</taxon>
        <taxon>Bacillati</taxon>
        <taxon>Bacillota</taxon>
        <taxon>Clostridia</taxon>
        <taxon>Eubacteriales</taxon>
        <taxon>Candidatus Coproplasma</taxon>
    </lineage>
</organism>
<name>A0A9D1DBV3_9FIRM</name>